<reference evidence="3" key="1">
    <citation type="submission" date="2023-06" db="EMBL/GenBank/DDBJ databases">
        <title>Genome-scale phylogeny and comparative genomics of the fungal order Sordariales.</title>
        <authorList>
            <consortium name="Lawrence Berkeley National Laboratory"/>
            <person name="Hensen N."/>
            <person name="Bonometti L."/>
            <person name="Westerberg I."/>
            <person name="Brannstrom I.O."/>
            <person name="Guillou S."/>
            <person name="Cros-Aarteil S."/>
            <person name="Calhoun S."/>
            <person name="Haridas S."/>
            <person name="Kuo A."/>
            <person name="Mondo S."/>
            <person name="Pangilinan J."/>
            <person name="Riley R."/>
            <person name="Labutti K."/>
            <person name="Andreopoulos B."/>
            <person name="Lipzen A."/>
            <person name="Chen C."/>
            <person name="Yanf M."/>
            <person name="Daum C."/>
            <person name="Ng V."/>
            <person name="Clum A."/>
            <person name="Steindorff A."/>
            <person name="Ohm R."/>
            <person name="Martin F."/>
            <person name="Silar P."/>
            <person name="Natvig D."/>
            <person name="Lalanne C."/>
            <person name="Gautier V."/>
            <person name="Ament-Velasquez S.L."/>
            <person name="Kruys A."/>
            <person name="Hutchinson M.I."/>
            <person name="Powell A.J."/>
            <person name="Barry K."/>
            <person name="Miller A.N."/>
            <person name="Grigoriev I.V."/>
            <person name="Debuchy R."/>
            <person name="Gladieux P."/>
            <person name="Thoren M.H."/>
            <person name="Johannesson H."/>
        </authorList>
    </citation>
    <scope>NUCLEOTIDE SEQUENCE</scope>
    <source>
        <strain evidence="3">PSN4</strain>
    </source>
</reference>
<dbReference type="SUPFAM" id="SSF53474">
    <property type="entry name" value="alpha/beta-Hydrolases"/>
    <property type="match status" value="1"/>
</dbReference>
<evidence type="ECO:0000256" key="1">
    <source>
        <dbReference type="ARBA" id="ARBA00022801"/>
    </source>
</evidence>
<dbReference type="InterPro" id="IPR050300">
    <property type="entry name" value="GDXG_lipolytic_enzyme"/>
</dbReference>
<keyword evidence="4" id="KW-1185">Reference proteome</keyword>
<organism evidence="3 4">
    <name type="scientific">Echria macrotheca</name>
    <dbReference type="NCBI Taxonomy" id="438768"/>
    <lineage>
        <taxon>Eukaryota</taxon>
        <taxon>Fungi</taxon>
        <taxon>Dikarya</taxon>
        <taxon>Ascomycota</taxon>
        <taxon>Pezizomycotina</taxon>
        <taxon>Sordariomycetes</taxon>
        <taxon>Sordariomycetidae</taxon>
        <taxon>Sordariales</taxon>
        <taxon>Schizotheciaceae</taxon>
        <taxon>Echria</taxon>
    </lineage>
</organism>
<evidence type="ECO:0000259" key="2">
    <source>
        <dbReference type="Pfam" id="PF07859"/>
    </source>
</evidence>
<protein>
    <submittedName>
        <fullName evidence="3">Alpha/Beta hydrolase protein</fullName>
    </submittedName>
</protein>
<evidence type="ECO:0000313" key="3">
    <source>
        <dbReference type="EMBL" id="KAK1758914.1"/>
    </source>
</evidence>
<keyword evidence="1 3" id="KW-0378">Hydrolase</keyword>
<dbReference type="InterPro" id="IPR029058">
    <property type="entry name" value="AB_hydrolase_fold"/>
</dbReference>
<dbReference type="GO" id="GO:0016787">
    <property type="term" value="F:hydrolase activity"/>
    <property type="evidence" value="ECO:0007669"/>
    <property type="project" value="UniProtKB-KW"/>
</dbReference>
<dbReference type="InterPro" id="IPR013094">
    <property type="entry name" value="AB_hydrolase_3"/>
</dbReference>
<feature type="domain" description="Alpha/beta hydrolase fold-3" evidence="2">
    <location>
        <begin position="102"/>
        <end position="302"/>
    </location>
</feature>
<accession>A0AAJ0BKQ9</accession>
<dbReference type="AlphaFoldDB" id="A0AAJ0BKQ9"/>
<dbReference type="Proteomes" id="UP001239445">
    <property type="component" value="Unassembled WGS sequence"/>
</dbReference>
<dbReference type="PANTHER" id="PTHR48081">
    <property type="entry name" value="AB HYDROLASE SUPERFAMILY PROTEIN C4A8.06C"/>
    <property type="match status" value="1"/>
</dbReference>
<name>A0AAJ0BKQ9_9PEZI</name>
<proteinExistence type="predicted"/>
<dbReference type="EMBL" id="MU839828">
    <property type="protein sequence ID" value="KAK1758914.1"/>
    <property type="molecule type" value="Genomic_DNA"/>
</dbReference>
<sequence>MADAGIATSALGTAGLEDSPTKLSPRYTVPQRLKFAAIAFVVQKLLLAPVFAIHRLHDFLVPSRAPRPTLIKTYPARRGLHVRIFFPPGHAKNDTTNRLPTLLTIHGGGFVVGTPRDNDEWNATFASRHNFLVVALNYGKAPGSPFPAPIYDLETLIGCVLADESLPIDPSKVALAGWSAGGNLALAVSQLEAVRSRVRAVIPLYPVVDFVTGSETKLLTRRYKPGLGGFRARESDYLMSMAGVFNWAYVDAGVRCDHALLSPYYADRESFPPAVFVIGAEMDMLGQEAWRFACKLAGRKVPEVDEAMGREEVGAVGELVLEGDERFAFEERDEEGGRFYRWLLVPDTIHGFDQEQISRMVRDKVTMEDAMLKRDKVVGLIGEWLLSGPLRDGK</sequence>
<dbReference type="PANTHER" id="PTHR48081:SF8">
    <property type="entry name" value="ALPHA_BETA HYDROLASE FOLD-3 DOMAIN-CONTAINING PROTEIN-RELATED"/>
    <property type="match status" value="1"/>
</dbReference>
<dbReference type="Gene3D" id="3.40.50.1820">
    <property type="entry name" value="alpha/beta hydrolase"/>
    <property type="match status" value="1"/>
</dbReference>
<dbReference type="Pfam" id="PF07859">
    <property type="entry name" value="Abhydrolase_3"/>
    <property type="match status" value="1"/>
</dbReference>
<gene>
    <name evidence="3" type="ORF">QBC47DRAFT_370744</name>
</gene>
<comment type="caution">
    <text evidence="3">The sequence shown here is derived from an EMBL/GenBank/DDBJ whole genome shotgun (WGS) entry which is preliminary data.</text>
</comment>
<evidence type="ECO:0000313" key="4">
    <source>
        <dbReference type="Proteomes" id="UP001239445"/>
    </source>
</evidence>